<dbReference type="EMBL" id="NGUO01000015">
    <property type="protein sequence ID" value="OWS70380.1"/>
    <property type="molecule type" value="Genomic_DNA"/>
</dbReference>
<dbReference type="OrthoDB" id="6555763at2"/>
<gene>
    <name evidence="1" type="ORF">CBI30_09500</name>
</gene>
<dbReference type="RefSeq" id="WP_088528060.1">
    <property type="nucleotide sequence ID" value="NZ_NGUO01000015.1"/>
</dbReference>
<dbReference type="SUPFAM" id="SSF51182">
    <property type="entry name" value="RmlC-like cupins"/>
    <property type="match status" value="1"/>
</dbReference>
<dbReference type="InterPro" id="IPR014710">
    <property type="entry name" value="RmlC-like_jellyroll"/>
</dbReference>
<evidence type="ECO:0000313" key="1">
    <source>
        <dbReference type="EMBL" id="OWS70380.1"/>
    </source>
</evidence>
<proteinExistence type="predicted"/>
<keyword evidence="2" id="KW-1185">Reference proteome</keyword>
<name>A0A254PUZ2_9BURK</name>
<dbReference type="Gene3D" id="2.60.120.10">
    <property type="entry name" value="Jelly Rolls"/>
    <property type="match status" value="1"/>
</dbReference>
<dbReference type="InterPro" id="IPR011051">
    <property type="entry name" value="RmlC_Cupin_sf"/>
</dbReference>
<dbReference type="AlphaFoldDB" id="A0A254PUZ2"/>
<organism evidence="1 2">
    <name type="scientific">Polynucleobacter aenigmaticus</name>
    <dbReference type="NCBI Taxonomy" id="1743164"/>
    <lineage>
        <taxon>Bacteria</taxon>
        <taxon>Pseudomonadati</taxon>
        <taxon>Pseudomonadota</taxon>
        <taxon>Betaproteobacteria</taxon>
        <taxon>Burkholderiales</taxon>
        <taxon>Burkholderiaceae</taxon>
        <taxon>Polynucleobacter</taxon>
    </lineage>
</organism>
<evidence type="ECO:0008006" key="3">
    <source>
        <dbReference type="Google" id="ProtNLM"/>
    </source>
</evidence>
<accession>A0A254PUZ2</accession>
<sequence>MKKYQINDMNKGWFVGDFSPTIIKTQEVEVGIKQYRKNEYEETHHHKIATEITVIVSGKVRMNGELYSAGDIIVIEPGEATDFEVLEDVITVVVKYPGAQNDKYMGRPN</sequence>
<dbReference type="Proteomes" id="UP000198104">
    <property type="component" value="Unassembled WGS sequence"/>
</dbReference>
<evidence type="ECO:0000313" key="2">
    <source>
        <dbReference type="Proteomes" id="UP000198104"/>
    </source>
</evidence>
<comment type="caution">
    <text evidence="1">The sequence shown here is derived from an EMBL/GenBank/DDBJ whole genome shotgun (WGS) entry which is preliminary data.</text>
</comment>
<protein>
    <recommendedName>
        <fullName evidence="3">Cupin</fullName>
    </recommendedName>
</protein>
<reference evidence="1 2" key="1">
    <citation type="submission" date="2017-05" db="EMBL/GenBank/DDBJ databases">
        <title>Polynucleobacter sp. MWH-K35W1 isolated from the permanently anoxic monimolimnion of a meromictic lake.</title>
        <authorList>
            <person name="Hahn M.W."/>
        </authorList>
    </citation>
    <scope>NUCLEOTIDE SEQUENCE [LARGE SCALE GENOMIC DNA]</scope>
    <source>
        <strain evidence="1 2">MWH-K35W1</strain>
    </source>
</reference>